<evidence type="ECO:0008006" key="4">
    <source>
        <dbReference type="Google" id="ProtNLM"/>
    </source>
</evidence>
<proteinExistence type="predicted"/>
<name>A0ABD3N499_9STRA</name>
<dbReference type="Proteomes" id="UP001530400">
    <property type="component" value="Unassembled WGS sequence"/>
</dbReference>
<dbReference type="PANTHER" id="PTHR45295:SF1">
    <property type="entry name" value="CHAPERONE PROTEIN DNAJ C76, CHLOROPLASTIC"/>
    <property type="match status" value="1"/>
</dbReference>
<accession>A0ABD3N499</accession>
<feature type="region of interest" description="Disordered" evidence="1">
    <location>
        <begin position="405"/>
        <end position="429"/>
    </location>
</feature>
<evidence type="ECO:0000256" key="1">
    <source>
        <dbReference type="SAM" id="MobiDB-lite"/>
    </source>
</evidence>
<evidence type="ECO:0000313" key="3">
    <source>
        <dbReference type="Proteomes" id="UP001530400"/>
    </source>
</evidence>
<dbReference type="SUPFAM" id="SSF54862">
    <property type="entry name" value="4Fe-4S ferredoxins"/>
    <property type="match status" value="1"/>
</dbReference>
<feature type="region of interest" description="Disordered" evidence="1">
    <location>
        <begin position="125"/>
        <end position="152"/>
    </location>
</feature>
<keyword evidence="3" id="KW-1185">Reference proteome</keyword>
<evidence type="ECO:0000313" key="2">
    <source>
        <dbReference type="EMBL" id="KAL3770943.1"/>
    </source>
</evidence>
<dbReference type="Gene3D" id="3.30.70.20">
    <property type="match status" value="1"/>
</dbReference>
<sequence length="429" mass="49251">MRLYVALTASFFTQQSCEAYIALPTHFVRPSAQLAKHMHRAQRLFVSNQDDEDLNQLDLDRDEFIEMLKQNADFRDKFESRKRDYAETDPNLWLSSDIDDNFDAAFESTWDEKLNRQDDNWSAFTNLDTSSSEEDSDASTFDAALPSPEDDGEEAWLNTLQSISADEINFMSREADRADNVRQMQELGFGEESIGATLGVATDDELERDLDNKLFEAFKKETSKSGFGMYVEDDVDLETVESHTRVDWDDELDEPVRSQMVYVDEHTCIGCTNCAMIAQSTFFMEPEHGRARVFRQWGDDDETIQVAIQTCPVDCIHYVPYDELKKLEIQRRDQNINFKARLVNQGEYQASHGNTAKYGGSRQFTEAQTISGNMGSRCNNCPTRGCANCPMYGVGLNPEFKKKEKLRKERLQKAATKKRRESEEKRAEL</sequence>
<protein>
    <recommendedName>
        <fullName evidence="4">Ferredoxin</fullName>
    </recommendedName>
</protein>
<dbReference type="AlphaFoldDB" id="A0ABD3N499"/>
<gene>
    <name evidence="2" type="ORF">ACHAWO_002488</name>
</gene>
<comment type="caution">
    <text evidence="2">The sequence shown here is derived from an EMBL/GenBank/DDBJ whole genome shotgun (WGS) entry which is preliminary data.</text>
</comment>
<dbReference type="EMBL" id="JALLPJ020001297">
    <property type="protein sequence ID" value="KAL3770943.1"/>
    <property type="molecule type" value="Genomic_DNA"/>
</dbReference>
<organism evidence="2 3">
    <name type="scientific">Cyclotella atomus</name>
    <dbReference type="NCBI Taxonomy" id="382360"/>
    <lineage>
        <taxon>Eukaryota</taxon>
        <taxon>Sar</taxon>
        <taxon>Stramenopiles</taxon>
        <taxon>Ochrophyta</taxon>
        <taxon>Bacillariophyta</taxon>
        <taxon>Coscinodiscophyceae</taxon>
        <taxon>Thalassiosirophycidae</taxon>
        <taxon>Stephanodiscales</taxon>
        <taxon>Stephanodiscaceae</taxon>
        <taxon>Cyclotella</taxon>
    </lineage>
</organism>
<reference evidence="2 3" key="1">
    <citation type="submission" date="2024-10" db="EMBL/GenBank/DDBJ databases">
        <title>Updated reference genomes for cyclostephanoid diatoms.</title>
        <authorList>
            <person name="Roberts W.R."/>
            <person name="Alverson A.J."/>
        </authorList>
    </citation>
    <scope>NUCLEOTIDE SEQUENCE [LARGE SCALE GENOMIC DNA]</scope>
    <source>
        <strain evidence="2 3">AJA010-31</strain>
    </source>
</reference>
<feature type="compositionally biased region" description="Basic and acidic residues" evidence="1">
    <location>
        <begin position="420"/>
        <end position="429"/>
    </location>
</feature>
<dbReference type="PANTHER" id="PTHR45295">
    <property type="entry name" value="CHAPERONE PROTEIN DNAJ C76, CHLOROPLASTIC"/>
    <property type="match status" value="1"/>
</dbReference>
<dbReference type="Pfam" id="PF13370">
    <property type="entry name" value="Fer4_13"/>
    <property type="match status" value="1"/>
</dbReference>